<evidence type="ECO:0000313" key="5">
    <source>
        <dbReference type="Proteomes" id="UP001219355"/>
    </source>
</evidence>
<keyword evidence="1 2" id="KW-0378">Hydrolase</keyword>
<dbReference type="EMBL" id="CP120627">
    <property type="protein sequence ID" value="WEW56294.1"/>
    <property type="molecule type" value="Genomic_DNA"/>
</dbReference>
<dbReference type="SMART" id="SM00235">
    <property type="entry name" value="ZnMc"/>
    <property type="match status" value="1"/>
</dbReference>
<dbReference type="PANTHER" id="PTHR10127:SF850">
    <property type="entry name" value="METALLOENDOPEPTIDASE"/>
    <property type="match status" value="1"/>
</dbReference>
<feature type="binding site" evidence="1">
    <location>
        <position position="218"/>
    </location>
    <ligand>
        <name>Zn(2+)</name>
        <dbReference type="ChEBI" id="CHEBI:29105"/>
        <note>catalytic</note>
    </ligand>
</feature>
<dbReference type="InterPro" id="IPR006026">
    <property type="entry name" value="Peptidase_Metallo"/>
</dbReference>
<dbReference type="GO" id="GO:0008270">
    <property type="term" value="F:zinc ion binding"/>
    <property type="evidence" value="ECO:0007669"/>
    <property type="project" value="UniProtKB-UniRule"/>
</dbReference>
<keyword evidence="1 2" id="KW-0479">Metal-binding</keyword>
<dbReference type="SUPFAM" id="SSF55486">
    <property type="entry name" value="Metalloproteases ('zincins'), catalytic domain"/>
    <property type="match status" value="1"/>
</dbReference>
<dbReference type="EC" id="3.4.24.-" evidence="2"/>
<protein>
    <recommendedName>
        <fullName evidence="2">Metalloendopeptidase</fullName>
        <ecNumber evidence="2">3.4.24.-</ecNumber>
    </recommendedName>
</protein>
<dbReference type="Proteomes" id="UP001219355">
    <property type="component" value="Chromosome 1"/>
</dbReference>
<reference evidence="4" key="1">
    <citation type="submission" date="2023-03" db="EMBL/GenBank/DDBJ databases">
        <title>Emydomyces testavorans Genome Sequence.</title>
        <authorList>
            <person name="Hoyer L."/>
        </authorList>
    </citation>
    <scope>NUCLEOTIDE SEQUENCE</scope>
    <source>
        <strain evidence="4">16-2883</strain>
    </source>
</reference>
<evidence type="ECO:0000256" key="2">
    <source>
        <dbReference type="RuleBase" id="RU361183"/>
    </source>
</evidence>
<keyword evidence="1 2" id="KW-0645">Protease</keyword>
<keyword evidence="1 2" id="KW-0862">Zinc</keyword>
<feature type="active site" evidence="1">
    <location>
        <position position="209"/>
    </location>
</feature>
<evidence type="ECO:0000256" key="1">
    <source>
        <dbReference type="PROSITE-ProRule" id="PRU01211"/>
    </source>
</evidence>
<dbReference type="GO" id="GO:0006508">
    <property type="term" value="P:proteolysis"/>
    <property type="evidence" value="ECO:0007669"/>
    <property type="project" value="UniProtKB-KW"/>
</dbReference>
<organism evidence="4 5">
    <name type="scientific">Emydomyces testavorans</name>
    <dbReference type="NCBI Taxonomy" id="2070801"/>
    <lineage>
        <taxon>Eukaryota</taxon>
        <taxon>Fungi</taxon>
        <taxon>Dikarya</taxon>
        <taxon>Ascomycota</taxon>
        <taxon>Pezizomycotina</taxon>
        <taxon>Eurotiomycetes</taxon>
        <taxon>Eurotiomycetidae</taxon>
        <taxon>Onygenales</taxon>
        <taxon>Nannizziopsiaceae</taxon>
        <taxon>Emydomyces</taxon>
    </lineage>
</organism>
<gene>
    <name evidence="4" type="ORF">PRK78_001737</name>
</gene>
<proteinExistence type="predicted"/>
<dbReference type="InterPro" id="IPR024079">
    <property type="entry name" value="MetalloPept_cat_dom_sf"/>
</dbReference>
<feature type="signal peptide" evidence="2">
    <location>
        <begin position="1"/>
        <end position="18"/>
    </location>
</feature>
<name>A0AAF0IIY8_9EURO</name>
<evidence type="ECO:0000313" key="4">
    <source>
        <dbReference type="EMBL" id="WEW56294.1"/>
    </source>
</evidence>
<dbReference type="PROSITE" id="PS51864">
    <property type="entry name" value="ASTACIN"/>
    <property type="match status" value="1"/>
</dbReference>
<comment type="cofactor">
    <cofactor evidence="1 2">
        <name>Zn(2+)</name>
        <dbReference type="ChEBI" id="CHEBI:29105"/>
    </cofactor>
    <text evidence="1 2">Binds 1 zinc ion per subunit.</text>
</comment>
<sequence>MLFSFATSLIIFFPLAFADIPYPKGHPFLTDVQRPQRANYTTTSFVDPRTGVRQNITYTLSSAGDVIYDDDLSFGPVSVLLEWVNSRVEPRAARRGLGVKPSFAWPAATLTYKYDSCETRELLQGVVDSAIKEWKKGAPYLVFKEMAPSPHDPNSEGVLTITKDDPESYWCWSVVAWAYGKKGRRMNLQWLSQSGGRSCGQDLSTAIHELGHALGLMHEHQRPDREDHITVDCANYAPWTIDNCPNPSYPACCSGSTDRCCGDWHNYDIAPSSLFNKYGDYDCKSIMHYGANSVLKSKAGCIISPSATPTQGDYDAICGIYGTECAPWKAVKFCPPKEKEECGTCNPIAGLNKCDISTSCITTGGKFHCACRAGFKAAAAGNDIKKHFRLPWDNYRHLVFVPENTPCNTLCDNPYGFSPELCSEVELRETCPI</sequence>
<feature type="domain" description="Peptidase M12A" evidence="3">
    <location>
        <begin position="91"/>
        <end position="326"/>
    </location>
</feature>
<dbReference type="PANTHER" id="PTHR10127">
    <property type="entry name" value="DISCOIDIN, CUB, EGF, LAMININ , AND ZINC METALLOPROTEASE DOMAIN CONTAINING"/>
    <property type="match status" value="1"/>
</dbReference>
<keyword evidence="1 2" id="KW-0482">Metalloprotease</keyword>
<feature type="chain" id="PRO_5041774693" description="Metalloendopeptidase" evidence="2">
    <location>
        <begin position="19"/>
        <end position="433"/>
    </location>
</feature>
<feature type="binding site" evidence="1">
    <location>
        <position position="212"/>
    </location>
    <ligand>
        <name>Zn(2+)</name>
        <dbReference type="ChEBI" id="CHEBI:29105"/>
        <note>catalytic</note>
    </ligand>
</feature>
<comment type="caution">
    <text evidence="1">Lacks conserved residue(s) required for the propagation of feature annotation.</text>
</comment>
<dbReference type="AlphaFoldDB" id="A0AAF0IIY8"/>
<accession>A0AAF0IIY8</accession>
<dbReference type="Pfam" id="PF01400">
    <property type="entry name" value="Astacin"/>
    <property type="match status" value="1"/>
</dbReference>
<dbReference type="InterPro" id="IPR001506">
    <property type="entry name" value="Peptidase_M12A"/>
</dbReference>
<evidence type="ECO:0000259" key="3">
    <source>
        <dbReference type="PROSITE" id="PS51864"/>
    </source>
</evidence>
<dbReference type="GO" id="GO:0004222">
    <property type="term" value="F:metalloendopeptidase activity"/>
    <property type="evidence" value="ECO:0007669"/>
    <property type="project" value="UniProtKB-UniRule"/>
</dbReference>
<dbReference type="Gene3D" id="3.40.390.10">
    <property type="entry name" value="Collagenase (Catalytic Domain)"/>
    <property type="match status" value="1"/>
</dbReference>
<keyword evidence="2" id="KW-0732">Signal</keyword>
<dbReference type="PRINTS" id="PR00480">
    <property type="entry name" value="ASTACIN"/>
</dbReference>
<keyword evidence="5" id="KW-1185">Reference proteome</keyword>
<feature type="binding site" evidence="1">
    <location>
        <position position="208"/>
    </location>
    <ligand>
        <name>Zn(2+)</name>
        <dbReference type="ChEBI" id="CHEBI:29105"/>
        <note>catalytic</note>
    </ligand>
</feature>